<dbReference type="KEGG" id="clec:106669532"/>
<proteinExistence type="predicted"/>
<dbReference type="Proteomes" id="UP000494040">
    <property type="component" value="Unassembled WGS sequence"/>
</dbReference>
<evidence type="ECO:0000313" key="3">
    <source>
        <dbReference type="Proteomes" id="UP000494040"/>
    </source>
</evidence>
<dbReference type="AlphaFoldDB" id="A0A8I6TG79"/>
<dbReference type="EnsemblMetazoa" id="XM_014399060.1">
    <property type="protein sequence ID" value="XP_014254546.1"/>
    <property type="gene ID" value="LOC106669532"/>
</dbReference>
<dbReference type="RefSeq" id="XP_014254546.1">
    <property type="nucleotide sequence ID" value="XM_014399060.1"/>
</dbReference>
<dbReference type="OrthoDB" id="10664086at2759"/>
<name>A0A8I6TG79_CIMLE</name>
<feature type="signal peptide" evidence="1">
    <location>
        <begin position="1"/>
        <end position="18"/>
    </location>
</feature>
<accession>A0A8I6TG79</accession>
<feature type="chain" id="PRO_5035279632" evidence="1">
    <location>
        <begin position="19"/>
        <end position="223"/>
    </location>
</feature>
<evidence type="ECO:0000256" key="1">
    <source>
        <dbReference type="SAM" id="SignalP"/>
    </source>
</evidence>
<reference evidence="2" key="1">
    <citation type="submission" date="2022-01" db="UniProtKB">
        <authorList>
            <consortium name="EnsemblMetazoa"/>
        </authorList>
    </citation>
    <scope>IDENTIFICATION</scope>
</reference>
<keyword evidence="3" id="KW-1185">Reference proteome</keyword>
<keyword evidence="1" id="KW-0732">Signal</keyword>
<dbReference type="GeneID" id="106669532"/>
<organism evidence="2 3">
    <name type="scientific">Cimex lectularius</name>
    <name type="common">Bed bug</name>
    <name type="synonym">Acanthia lectularia</name>
    <dbReference type="NCBI Taxonomy" id="79782"/>
    <lineage>
        <taxon>Eukaryota</taxon>
        <taxon>Metazoa</taxon>
        <taxon>Ecdysozoa</taxon>
        <taxon>Arthropoda</taxon>
        <taxon>Hexapoda</taxon>
        <taxon>Insecta</taxon>
        <taxon>Pterygota</taxon>
        <taxon>Neoptera</taxon>
        <taxon>Paraneoptera</taxon>
        <taxon>Hemiptera</taxon>
        <taxon>Heteroptera</taxon>
        <taxon>Panheteroptera</taxon>
        <taxon>Cimicomorpha</taxon>
        <taxon>Cimicidae</taxon>
        <taxon>Cimex</taxon>
    </lineage>
</organism>
<evidence type="ECO:0000313" key="2">
    <source>
        <dbReference type="EnsemblMetazoa" id="XP_014254546.1"/>
    </source>
</evidence>
<protein>
    <submittedName>
        <fullName evidence="2">Uncharacterized protein</fullName>
    </submittedName>
</protein>
<sequence length="223" mass="26357">MNAVITIAFLALFNVIESKHVENTKGRRIMEESPNSRPNVVMQSVVLGKKKEKQRDETLANPDQMLGRLAEMLTEEDRPGGDGRNCLYRLEKILNRVKSKILEDYGFVESPRYRKYKGNRYNYDPCEDYYMDEYEPDDLDERFPPKTAKYASVDYDDDYEIRPVKYSYPGKNVYKYPKFADKILVKRQNPYKWRKQEIPCDRSTKDILYIPNSVVSKFQDDVV</sequence>